<organism evidence="2 3">
    <name type="scientific">Ilyomonas limi</name>
    <dbReference type="NCBI Taxonomy" id="2575867"/>
    <lineage>
        <taxon>Bacteria</taxon>
        <taxon>Pseudomonadati</taxon>
        <taxon>Bacteroidota</taxon>
        <taxon>Chitinophagia</taxon>
        <taxon>Chitinophagales</taxon>
        <taxon>Chitinophagaceae</taxon>
        <taxon>Ilyomonas</taxon>
    </lineage>
</organism>
<gene>
    <name evidence="2" type="ORF">FC093_23260</name>
</gene>
<evidence type="ECO:0000313" key="3">
    <source>
        <dbReference type="Proteomes" id="UP000305848"/>
    </source>
</evidence>
<accession>A0A4U3KR80</accession>
<evidence type="ECO:0000259" key="1">
    <source>
        <dbReference type="PROSITE" id="PS50213"/>
    </source>
</evidence>
<dbReference type="EMBL" id="SZQL01000044">
    <property type="protein sequence ID" value="TKK64129.1"/>
    <property type="molecule type" value="Genomic_DNA"/>
</dbReference>
<dbReference type="PROSITE" id="PS50213">
    <property type="entry name" value="FAS1"/>
    <property type="match status" value="1"/>
</dbReference>
<evidence type="ECO:0000313" key="2">
    <source>
        <dbReference type="EMBL" id="TKK64129.1"/>
    </source>
</evidence>
<dbReference type="PANTHER" id="PTHR10900:SF77">
    <property type="entry name" value="FI19380P1"/>
    <property type="match status" value="1"/>
</dbReference>
<dbReference type="InterPro" id="IPR036378">
    <property type="entry name" value="FAS1_dom_sf"/>
</dbReference>
<dbReference type="OrthoDB" id="9800666at2"/>
<comment type="caution">
    <text evidence="2">The sequence shown here is derived from an EMBL/GenBank/DDBJ whole genome shotgun (WGS) entry which is preliminary data.</text>
</comment>
<dbReference type="Proteomes" id="UP000305848">
    <property type="component" value="Unassembled WGS sequence"/>
</dbReference>
<keyword evidence="3" id="KW-1185">Reference proteome</keyword>
<reference evidence="2 3" key="1">
    <citation type="submission" date="2019-05" db="EMBL/GenBank/DDBJ databases">
        <title>Panacibacter sp. strain 17mud1-8 Genome sequencing and assembly.</title>
        <authorList>
            <person name="Chhetri G."/>
        </authorList>
    </citation>
    <scope>NUCLEOTIDE SEQUENCE [LARGE SCALE GENOMIC DNA]</scope>
    <source>
        <strain evidence="2 3">17mud1-8</strain>
    </source>
</reference>
<sequence>MSYPIKTLLRSLHNSFEKQYINTITGLLGVNYIADYFISTKIKQMPNIPEVVKSKKTLTAMNKGVLASELNKTLRGRGPFTVFAPSDRAFGKLESGTLEGLLKPENKVQLTALLSRHIIAYKVNFKNLKEGDKLKTLKGNEVTVTIRNGKICIDDATIQNQDIESSNGVIHSLDTVLID</sequence>
<name>A0A4U3KR80_9BACT</name>
<dbReference type="Gene3D" id="2.30.180.10">
    <property type="entry name" value="FAS1 domain"/>
    <property type="match status" value="1"/>
</dbReference>
<dbReference type="InterPro" id="IPR050904">
    <property type="entry name" value="Adhesion/Biosynth-related"/>
</dbReference>
<dbReference type="PANTHER" id="PTHR10900">
    <property type="entry name" value="PERIOSTIN-RELATED"/>
    <property type="match status" value="1"/>
</dbReference>
<feature type="domain" description="FAS1" evidence="1">
    <location>
        <begin position="45"/>
        <end position="177"/>
    </location>
</feature>
<protein>
    <submittedName>
        <fullName evidence="2">Fasciclin domain-containing protein</fullName>
    </submittedName>
</protein>
<dbReference type="Pfam" id="PF02469">
    <property type="entry name" value="Fasciclin"/>
    <property type="match status" value="1"/>
</dbReference>
<dbReference type="SMART" id="SM00554">
    <property type="entry name" value="FAS1"/>
    <property type="match status" value="1"/>
</dbReference>
<dbReference type="SUPFAM" id="SSF82153">
    <property type="entry name" value="FAS1 domain"/>
    <property type="match status" value="1"/>
</dbReference>
<dbReference type="InterPro" id="IPR000782">
    <property type="entry name" value="FAS1_domain"/>
</dbReference>
<dbReference type="AlphaFoldDB" id="A0A4U3KR80"/>
<proteinExistence type="predicted"/>
<dbReference type="FunFam" id="2.30.180.10:FF:000014">
    <property type="entry name" value="Stabilin 1"/>
    <property type="match status" value="1"/>
</dbReference>